<evidence type="ECO:0000313" key="1">
    <source>
        <dbReference type="EMBL" id="EEF79433.1"/>
    </source>
</evidence>
<sequence>MKNSQGATIEHADADHLYHFITLYALPELTFIAADQYAD</sequence>
<protein>
    <submittedName>
        <fullName evidence="1">Uncharacterized protein</fullName>
    </submittedName>
</protein>
<reference evidence="1 2" key="1">
    <citation type="journal article" date="2011" name="J. Bacteriol.">
        <title>Draft genome sequence of the chemolithoheterotrophic, halophilic methylotroph Methylophaga thiooxydans DMS010.</title>
        <authorList>
            <person name="Boden R."/>
            <person name="Ferriera S."/>
            <person name="Johnson J."/>
            <person name="Kelly D.P."/>
            <person name="Murrell J.C."/>
            <person name="Schafer H."/>
        </authorList>
    </citation>
    <scope>NUCLEOTIDE SEQUENCE [LARGE SCALE GENOMIC DNA]</scope>
    <source>
        <strain evidence="1 2">DMS010</strain>
    </source>
</reference>
<organism evidence="1 2">
    <name type="scientific">Methylophaga thiooxydans DMS010</name>
    <dbReference type="NCBI Taxonomy" id="637616"/>
    <lineage>
        <taxon>Bacteria</taxon>
        <taxon>Pseudomonadati</taxon>
        <taxon>Pseudomonadota</taxon>
        <taxon>Gammaproteobacteria</taxon>
        <taxon>Thiotrichales</taxon>
        <taxon>Piscirickettsiaceae</taxon>
        <taxon>Methylophaga</taxon>
    </lineage>
</organism>
<name>C0N7G4_9GAMM</name>
<keyword evidence="2" id="KW-1185">Reference proteome</keyword>
<gene>
    <name evidence="1" type="ORF">MDMS009_2020</name>
</gene>
<dbReference type="EMBL" id="GG657899">
    <property type="protein sequence ID" value="EEF79433.1"/>
    <property type="molecule type" value="Genomic_DNA"/>
</dbReference>
<proteinExistence type="predicted"/>
<dbReference type="Proteomes" id="UP000004679">
    <property type="component" value="Unassembled WGS sequence"/>
</dbReference>
<evidence type="ECO:0000313" key="2">
    <source>
        <dbReference type="Proteomes" id="UP000004679"/>
    </source>
</evidence>
<accession>C0N7G4</accession>
<dbReference type="AlphaFoldDB" id="C0N7G4"/>
<dbReference type="HOGENOM" id="CLU_3312660_0_0_6"/>